<proteinExistence type="predicted"/>
<name>A0AAD9A8A2_9PEZI</name>
<accession>A0AAD9A8A2</accession>
<sequence>MSFGVTIRQSPSASDAPRRRLSHLPLDLDSGTDGGWRHGFMRALCVPQKIPPSGASGTVCFDDRDISNKRENRTDVPHPISVLFA</sequence>
<reference evidence="2" key="1">
    <citation type="submission" date="2023-01" db="EMBL/GenBank/DDBJ databases">
        <title>Colletotrichum chrysophilum M932 genome sequence.</title>
        <authorList>
            <person name="Baroncelli R."/>
        </authorList>
    </citation>
    <scope>NUCLEOTIDE SEQUENCE</scope>
    <source>
        <strain evidence="2">M932</strain>
    </source>
</reference>
<evidence type="ECO:0000313" key="3">
    <source>
        <dbReference type="Proteomes" id="UP001243330"/>
    </source>
</evidence>
<feature type="region of interest" description="Disordered" evidence="1">
    <location>
        <begin position="1"/>
        <end position="27"/>
    </location>
</feature>
<dbReference type="Proteomes" id="UP001243330">
    <property type="component" value="Unassembled WGS sequence"/>
</dbReference>
<dbReference type="AlphaFoldDB" id="A0AAD9A8A2"/>
<evidence type="ECO:0000256" key="1">
    <source>
        <dbReference type="SAM" id="MobiDB-lite"/>
    </source>
</evidence>
<organism evidence="2 3">
    <name type="scientific">Colletotrichum chrysophilum</name>
    <dbReference type="NCBI Taxonomy" id="1836956"/>
    <lineage>
        <taxon>Eukaryota</taxon>
        <taxon>Fungi</taxon>
        <taxon>Dikarya</taxon>
        <taxon>Ascomycota</taxon>
        <taxon>Pezizomycotina</taxon>
        <taxon>Sordariomycetes</taxon>
        <taxon>Hypocreomycetidae</taxon>
        <taxon>Glomerellales</taxon>
        <taxon>Glomerellaceae</taxon>
        <taxon>Colletotrichum</taxon>
        <taxon>Colletotrichum gloeosporioides species complex</taxon>
    </lineage>
</organism>
<dbReference type="EMBL" id="JAQOWY010000366">
    <property type="protein sequence ID" value="KAK1843278.1"/>
    <property type="molecule type" value="Genomic_DNA"/>
</dbReference>
<gene>
    <name evidence="2" type="ORF">CCHR01_14076</name>
</gene>
<comment type="caution">
    <text evidence="2">The sequence shown here is derived from an EMBL/GenBank/DDBJ whole genome shotgun (WGS) entry which is preliminary data.</text>
</comment>
<evidence type="ECO:0000313" key="2">
    <source>
        <dbReference type="EMBL" id="KAK1843278.1"/>
    </source>
</evidence>
<protein>
    <submittedName>
        <fullName evidence="2">Uncharacterized protein</fullName>
    </submittedName>
</protein>
<keyword evidence="3" id="KW-1185">Reference proteome</keyword>